<sequence>MPKSSTFQIIMILVFGFFAVVAVMVFAGVFPSLNGGNTGAIGEVVVWGTVPEDAVSVPFSEIMSNNKNFKITYVKKNVDSFDNDFIEALASGRGPDLIFLPQDLILKYEDKISPIPYSSISERNFKSTYIEEGELYLGANGILALPLYVDPMVMYWNRNMFSAAGIPNPPLFWDEFYVIAPRLIKKDSSENILESAIAFGEFKNVFYAKDILSMLMMQLGNTLVTRDAQKMPIVTILDRIGSGNRSADTALRFFTEFSDPAKNVYSWNKSLVNSRDSFLSERLAVYFGYASEIGSLRNKNSHLNFDVTNVPTPRTSKTKVNFGRINGVAIVKVSKNIGSALFLAGEMGKGAFVGALAENLYLPPVRRDLLAVRPKDSYLQFFYDNALISRAWLDPDPNATNQAFSEMVDNVVSGRYRVGDVTSIVEQELRKLLGQ</sequence>
<dbReference type="EMBL" id="MHLH01000011">
    <property type="protein sequence ID" value="OGZ04102.1"/>
    <property type="molecule type" value="Genomic_DNA"/>
</dbReference>
<evidence type="ECO:0000313" key="3">
    <source>
        <dbReference type="Proteomes" id="UP000178841"/>
    </source>
</evidence>
<dbReference type="Gene3D" id="3.40.190.10">
    <property type="entry name" value="Periplasmic binding protein-like II"/>
    <property type="match status" value="1"/>
</dbReference>
<dbReference type="SUPFAM" id="SSF53850">
    <property type="entry name" value="Periplasmic binding protein-like II"/>
    <property type="match status" value="1"/>
</dbReference>
<dbReference type="AlphaFoldDB" id="A0A1G2CSC2"/>
<proteinExistence type="predicted"/>
<keyword evidence="1" id="KW-0472">Membrane</keyword>
<dbReference type="PANTHER" id="PTHR43649:SF12">
    <property type="entry name" value="DIACETYLCHITOBIOSE BINDING PROTEIN DASA"/>
    <property type="match status" value="1"/>
</dbReference>
<keyword evidence="1" id="KW-0812">Transmembrane</keyword>
<dbReference type="Pfam" id="PF01547">
    <property type="entry name" value="SBP_bac_1"/>
    <property type="match status" value="1"/>
</dbReference>
<dbReference type="InterPro" id="IPR050490">
    <property type="entry name" value="Bact_solute-bd_prot1"/>
</dbReference>
<evidence type="ECO:0008006" key="4">
    <source>
        <dbReference type="Google" id="ProtNLM"/>
    </source>
</evidence>
<organism evidence="2 3">
    <name type="scientific">Candidatus Lloydbacteria bacterium RIFCSPHIGHO2_01_FULL_41_20</name>
    <dbReference type="NCBI Taxonomy" id="1798657"/>
    <lineage>
        <taxon>Bacteria</taxon>
        <taxon>Candidatus Lloydiibacteriota</taxon>
    </lineage>
</organism>
<comment type="caution">
    <text evidence="2">The sequence shown here is derived from an EMBL/GenBank/DDBJ whole genome shotgun (WGS) entry which is preliminary data.</text>
</comment>
<dbReference type="PANTHER" id="PTHR43649">
    <property type="entry name" value="ARABINOSE-BINDING PROTEIN-RELATED"/>
    <property type="match status" value="1"/>
</dbReference>
<name>A0A1G2CSC2_9BACT</name>
<accession>A0A1G2CSC2</accession>
<reference evidence="2 3" key="1">
    <citation type="journal article" date="2016" name="Nat. Commun.">
        <title>Thousands of microbial genomes shed light on interconnected biogeochemical processes in an aquifer system.</title>
        <authorList>
            <person name="Anantharaman K."/>
            <person name="Brown C.T."/>
            <person name="Hug L.A."/>
            <person name="Sharon I."/>
            <person name="Castelle C.J."/>
            <person name="Probst A.J."/>
            <person name="Thomas B.C."/>
            <person name="Singh A."/>
            <person name="Wilkins M.J."/>
            <person name="Karaoz U."/>
            <person name="Brodie E.L."/>
            <person name="Williams K.H."/>
            <person name="Hubbard S.S."/>
            <person name="Banfield J.F."/>
        </authorList>
    </citation>
    <scope>NUCLEOTIDE SEQUENCE [LARGE SCALE GENOMIC DNA]</scope>
</reference>
<dbReference type="Proteomes" id="UP000178841">
    <property type="component" value="Unassembled WGS sequence"/>
</dbReference>
<dbReference type="STRING" id="1798657.A2648_02995"/>
<dbReference type="InterPro" id="IPR006059">
    <property type="entry name" value="SBP"/>
</dbReference>
<feature type="transmembrane region" description="Helical" evidence="1">
    <location>
        <begin position="7"/>
        <end position="30"/>
    </location>
</feature>
<evidence type="ECO:0000256" key="1">
    <source>
        <dbReference type="SAM" id="Phobius"/>
    </source>
</evidence>
<keyword evidence="1" id="KW-1133">Transmembrane helix</keyword>
<gene>
    <name evidence="2" type="ORF">A2648_02995</name>
</gene>
<evidence type="ECO:0000313" key="2">
    <source>
        <dbReference type="EMBL" id="OGZ04102.1"/>
    </source>
</evidence>
<protein>
    <recommendedName>
        <fullName evidence="4">ABC transporter substrate-binding protein</fullName>
    </recommendedName>
</protein>